<evidence type="ECO:0000313" key="1">
    <source>
        <dbReference type="EMBL" id="KAF2575936.1"/>
    </source>
</evidence>
<sequence length="82" mass="9119">MHACGHDSHVAMLLGAAKLLQEYTHSLHQPFGFVSSSELRHNQCFGFVRELWCLSSSQLEKMIEEGALKHVEAIFGIHGLGD</sequence>
<proteinExistence type="predicted"/>
<reference evidence="1" key="1">
    <citation type="submission" date="2019-12" db="EMBL/GenBank/DDBJ databases">
        <title>Genome sequencing and annotation of Brassica cretica.</title>
        <authorList>
            <person name="Studholme D.J."/>
            <person name="Sarris P.F."/>
        </authorList>
    </citation>
    <scope>NUCLEOTIDE SEQUENCE</scope>
    <source>
        <strain evidence="1">PFS-102/07</strain>
        <tissue evidence="1">Leaf</tissue>
    </source>
</reference>
<organism evidence="1">
    <name type="scientific">Brassica cretica</name>
    <name type="common">Mustard</name>
    <dbReference type="NCBI Taxonomy" id="69181"/>
    <lineage>
        <taxon>Eukaryota</taxon>
        <taxon>Viridiplantae</taxon>
        <taxon>Streptophyta</taxon>
        <taxon>Embryophyta</taxon>
        <taxon>Tracheophyta</taxon>
        <taxon>Spermatophyta</taxon>
        <taxon>Magnoliopsida</taxon>
        <taxon>eudicotyledons</taxon>
        <taxon>Gunneridae</taxon>
        <taxon>Pentapetalae</taxon>
        <taxon>rosids</taxon>
        <taxon>malvids</taxon>
        <taxon>Brassicales</taxon>
        <taxon>Brassicaceae</taxon>
        <taxon>Brassiceae</taxon>
        <taxon>Brassica</taxon>
    </lineage>
</organism>
<dbReference type="GO" id="GO:0005783">
    <property type="term" value="C:endoplasmic reticulum"/>
    <property type="evidence" value="ECO:0007669"/>
    <property type="project" value="TreeGrafter"/>
</dbReference>
<comment type="caution">
    <text evidence="1">The sequence shown here is derived from an EMBL/GenBank/DDBJ whole genome shotgun (WGS) entry which is preliminary data.</text>
</comment>
<dbReference type="AlphaFoldDB" id="A0A8S9J3X0"/>
<evidence type="ECO:0008006" key="2">
    <source>
        <dbReference type="Google" id="ProtNLM"/>
    </source>
</evidence>
<dbReference type="GO" id="GO:0009850">
    <property type="term" value="P:auxin metabolic process"/>
    <property type="evidence" value="ECO:0007669"/>
    <property type="project" value="TreeGrafter"/>
</dbReference>
<accession>A0A8S9J3X0</accession>
<dbReference type="PANTHER" id="PTHR11014:SF119">
    <property type="entry name" value="IAA-AMINO ACID HYDROLASE ILR1-LIKE 1"/>
    <property type="match status" value="1"/>
</dbReference>
<protein>
    <recommendedName>
        <fullName evidence="2">Peptidase M20 dimerisation domain-containing protein</fullName>
    </recommendedName>
</protein>
<name>A0A8S9J3X0_BRACR</name>
<dbReference type="InterPro" id="IPR017439">
    <property type="entry name" value="Amidohydrolase"/>
</dbReference>
<dbReference type="SUPFAM" id="SSF53187">
    <property type="entry name" value="Zn-dependent exopeptidases"/>
    <property type="match status" value="1"/>
</dbReference>
<gene>
    <name evidence="1" type="ORF">F2Q70_00005774</name>
</gene>
<dbReference type="PANTHER" id="PTHR11014">
    <property type="entry name" value="PEPTIDASE M20 FAMILY MEMBER"/>
    <property type="match status" value="1"/>
</dbReference>
<dbReference type="Gene3D" id="3.40.630.10">
    <property type="entry name" value="Zn peptidases"/>
    <property type="match status" value="1"/>
</dbReference>
<dbReference type="GO" id="GO:0010179">
    <property type="term" value="F:IAA-Ala conjugate hydrolase activity"/>
    <property type="evidence" value="ECO:0007669"/>
    <property type="project" value="TreeGrafter"/>
</dbReference>
<dbReference type="EMBL" id="QGKY02001015">
    <property type="protein sequence ID" value="KAF2575936.1"/>
    <property type="molecule type" value="Genomic_DNA"/>
</dbReference>